<organism evidence="2">
    <name type="scientific">Thiolapillus brandeum</name>
    <dbReference type="NCBI Taxonomy" id="1076588"/>
    <lineage>
        <taxon>Bacteria</taxon>
        <taxon>Pseudomonadati</taxon>
        <taxon>Pseudomonadota</taxon>
        <taxon>Gammaproteobacteria</taxon>
        <taxon>Chromatiales</taxon>
        <taxon>Sedimenticolaceae</taxon>
        <taxon>Thiolapillus</taxon>
    </lineage>
</organism>
<keyword evidence="1" id="KW-0732">Signal</keyword>
<sequence length="173" mass="19158">MKKVILTGILGALLMSGSVSLAAEPFLGKTPQVLCAYMKDLGIPGSDKYREQGSGEWSCGSTRKKLPQGEPAAASDLQYRVLGSETRPRKQILELRMRSDRQPQGVLKVFSRYVDVLLEKTLGAGITKDMYQAIMAPVDGEWRVDSHVLQLRKLRSKGSVYDLRFTVEALPSE</sequence>
<dbReference type="AlphaFoldDB" id="A0A831WC46"/>
<name>A0A831WC46_9GAMM</name>
<accession>A0A831WC46</accession>
<dbReference type="Proteomes" id="UP000886339">
    <property type="component" value="Unassembled WGS sequence"/>
</dbReference>
<protein>
    <submittedName>
        <fullName evidence="2">Uncharacterized protein</fullName>
    </submittedName>
</protein>
<feature type="signal peptide" evidence="1">
    <location>
        <begin position="1"/>
        <end position="22"/>
    </location>
</feature>
<reference evidence="2" key="1">
    <citation type="journal article" date="2020" name="mSystems">
        <title>Genome- and Community-Level Interaction Insights into Carbon Utilization and Element Cycling Functions of Hydrothermarchaeota in Hydrothermal Sediment.</title>
        <authorList>
            <person name="Zhou Z."/>
            <person name="Liu Y."/>
            <person name="Xu W."/>
            <person name="Pan J."/>
            <person name="Luo Z.H."/>
            <person name="Li M."/>
        </authorList>
    </citation>
    <scope>NUCLEOTIDE SEQUENCE [LARGE SCALE GENOMIC DNA]</scope>
    <source>
        <strain evidence="2">HyVt-458</strain>
    </source>
</reference>
<evidence type="ECO:0000313" key="2">
    <source>
        <dbReference type="EMBL" id="HEC07190.1"/>
    </source>
</evidence>
<comment type="caution">
    <text evidence="2">The sequence shown here is derived from an EMBL/GenBank/DDBJ whole genome shotgun (WGS) entry which is preliminary data.</text>
</comment>
<dbReference type="EMBL" id="DRLF01000345">
    <property type="protein sequence ID" value="HEC07190.1"/>
    <property type="molecule type" value="Genomic_DNA"/>
</dbReference>
<feature type="chain" id="PRO_5032845777" evidence="1">
    <location>
        <begin position="23"/>
        <end position="173"/>
    </location>
</feature>
<gene>
    <name evidence="2" type="ORF">ENJ12_10070</name>
</gene>
<proteinExistence type="predicted"/>
<evidence type="ECO:0000256" key="1">
    <source>
        <dbReference type="SAM" id="SignalP"/>
    </source>
</evidence>